<gene>
    <name evidence="11" type="primary">100639473</name>
</gene>
<dbReference type="SMART" id="SM00729">
    <property type="entry name" value="Elp3"/>
    <property type="match status" value="1"/>
</dbReference>
<dbReference type="SFLD" id="SFLDG01082">
    <property type="entry name" value="B12-binding_domain_containing"/>
    <property type="match status" value="1"/>
</dbReference>
<reference evidence="11" key="2">
    <citation type="submission" date="2017-05" db="UniProtKB">
        <authorList>
            <consortium name="EnsemblMetazoa"/>
        </authorList>
    </citation>
    <scope>IDENTIFICATION</scope>
</reference>
<dbReference type="EnsemblMetazoa" id="Aqu2.1.39938_001">
    <property type="protein sequence ID" value="Aqu2.1.39938_001"/>
    <property type="gene ID" value="Aqu2.1.39938"/>
</dbReference>
<evidence type="ECO:0000256" key="7">
    <source>
        <dbReference type="ARBA" id="ARBA00023014"/>
    </source>
</evidence>
<dbReference type="InterPro" id="IPR013848">
    <property type="entry name" value="Methylthiotransferase_N"/>
</dbReference>
<dbReference type="InterPro" id="IPR020612">
    <property type="entry name" value="Methylthiotransferase_CS"/>
</dbReference>
<dbReference type="InterPro" id="IPR038135">
    <property type="entry name" value="Methylthiotransferase_N_sf"/>
</dbReference>
<comment type="similarity">
    <text evidence="2">Belongs to the methylthiotransferase family. MiaB subfamily.</text>
</comment>
<feature type="domain" description="TRAM" evidence="8">
    <location>
        <begin position="485"/>
        <end position="559"/>
    </location>
</feature>
<dbReference type="SUPFAM" id="SSF102114">
    <property type="entry name" value="Radical SAM enzymes"/>
    <property type="match status" value="1"/>
</dbReference>
<keyword evidence="4" id="KW-0949">S-adenosyl-L-methionine</keyword>
<dbReference type="InParanoid" id="A0A1X7VKF2"/>
<evidence type="ECO:0000256" key="4">
    <source>
        <dbReference type="ARBA" id="ARBA00022691"/>
    </source>
</evidence>
<keyword evidence="6" id="KW-0408">Iron</keyword>
<dbReference type="SFLD" id="SFLDS00029">
    <property type="entry name" value="Radical_SAM"/>
    <property type="match status" value="1"/>
</dbReference>
<dbReference type="PROSITE" id="PS51449">
    <property type="entry name" value="MTTASE_N"/>
    <property type="match status" value="1"/>
</dbReference>
<dbReference type="GO" id="GO:0060255">
    <property type="term" value="P:regulation of macromolecule metabolic process"/>
    <property type="evidence" value="ECO:0007669"/>
    <property type="project" value="UniProtKB-ARBA"/>
</dbReference>
<dbReference type="GO" id="GO:0080090">
    <property type="term" value="P:regulation of primary metabolic process"/>
    <property type="evidence" value="ECO:0007669"/>
    <property type="project" value="UniProtKB-ARBA"/>
</dbReference>
<dbReference type="InterPro" id="IPR007197">
    <property type="entry name" value="rSAM"/>
</dbReference>
<keyword evidence="5" id="KW-0479">Metal-binding</keyword>
<sequence length="577" mass="65102">MAVALKQSYLRPYSPSSSPFTCSLRSFFSFMRYYSSCSLPPGPGLEDFIKEREFKDIQLSGTALMEDDHSPPPYLNEETIAGRNRKVYFETYGCQMNANDTEIAWSILSNAGYRRAKEITDADVILAVTCAIRENAENKVWNRLDYFSHLKQKRSANLPPLKVGLLGCMAERLKEKLLDTDKQVDLIAGPDAYRDLPRLLAVTESGEAAVNVALSLDETYADVSPVRLNESSPTAFVSIMRGCDNMCSFCIVPFTRGRERSRPMSSIISEVKSLSEQGIKQVTLLGQNVNSYRELSPSHSSSSLTNLSRGFSSIYKSKEGGRRFAELLHEVAQVDPDMRIRFTSPHPKDFPDELLEVIRENGNICKHIHLPIQSGSTRILQLMRRGHTREAYLSLVDRIRSIIPGVAISTDIIAGFCDEREEDHNDTLSLMEQVKYDMAFMFAYSMRKKTHAYHRLKDSVPEDIKKKRLAEIISTFYSLSGSRNKRFIGTEQLVLLVSATKRNEMDCKGKSDTNHTVIFPRKHLPGEADNEEREPNTGEYVRVKITDSTSLSLKGVAISRTTLTAFNQQNDCPSYTN</sequence>
<dbReference type="InterPro" id="IPR058240">
    <property type="entry name" value="rSAM_sf"/>
</dbReference>
<keyword evidence="3" id="KW-0004">4Fe-4S</keyword>
<dbReference type="Pfam" id="PF00919">
    <property type="entry name" value="UPF0004"/>
    <property type="match status" value="1"/>
</dbReference>
<feature type="domain" description="Radical SAM core" evidence="10">
    <location>
        <begin position="229"/>
        <end position="482"/>
    </location>
</feature>
<dbReference type="InterPro" id="IPR005839">
    <property type="entry name" value="Methylthiotransferase"/>
</dbReference>
<reference evidence="12" key="1">
    <citation type="journal article" date="2010" name="Nature">
        <title>The Amphimedon queenslandica genome and the evolution of animal complexity.</title>
        <authorList>
            <person name="Srivastava M."/>
            <person name="Simakov O."/>
            <person name="Chapman J."/>
            <person name="Fahey B."/>
            <person name="Gauthier M.E."/>
            <person name="Mitros T."/>
            <person name="Richards G.S."/>
            <person name="Conaco C."/>
            <person name="Dacre M."/>
            <person name="Hellsten U."/>
            <person name="Larroux C."/>
            <person name="Putnam N.H."/>
            <person name="Stanke M."/>
            <person name="Adamska M."/>
            <person name="Darling A."/>
            <person name="Degnan S.M."/>
            <person name="Oakley T.H."/>
            <person name="Plachetzki D.C."/>
            <person name="Zhai Y."/>
            <person name="Adamski M."/>
            <person name="Calcino A."/>
            <person name="Cummins S.F."/>
            <person name="Goodstein D.M."/>
            <person name="Harris C."/>
            <person name="Jackson D.J."/>
            <person name="Leys S.P."/>
            <person name="Shu S."/>
            <person name="Woodcroft B.J."/>
            <person name="Vervoort M."/>
            <person name="Kosik K.S."/>
            <person name="Manning G."/>
            <person name="Degnan B.M."/>
            <person name="Rokhsar D.S."/>
        </authorList>
    </citation>
    <scope>NUCLEOTIDE SEQUENCE [LARGE SCALE GENOMIC DNA]</scope>
</reference>
<dbReference type="NCBIfam" id="TIGR00089">
    <property type="entry name" value="MiaB/RimO family radical SAM methylthiotransferase"/>
    <property type="match status" value="1"/>
</dbReference>
<dbReference type="Pfam" id="PF04055">
    <property type="entry name" value="Radical_SAM"/>
    <property type="match status" value="1"/>
</dbReference>
<dbReference type="OrthoDB" id="190098at2759"/>
<feature type="domain" description="MTTase N-terminal" evidence="9">
    <location>
        <begin position="85"/>
        <end position="205"/>
    </location>
</feature>
<evidence type="ECO:0000259" key="8">
    <source>
        <dbReference type="PROSITE" id="PS50926"/>
    </source>
</evidence>
<dbReference type="KEGG" id="aqu:100639473"/>
<dbReference type="GO" id="GO:0046872">
    <property type="term" value="F:metal ion binding"/>
    <property type="evidence" value="ECO:0007669"/>
    <property type="project" value="UniProtKB-KW"/>
</dbReference>
<dbReference type="GO" id="GO:0051539">
    <property type="term" value="F:4 iron, 4 sulfur cluster binding"/>
    <property type="evidence" value="ECO:0007669"/>
    <property type="project" value="UniProtKB-KW"/>
</dbReference>
<evidence type="ECO:0000313" key="11">
    <source>
        <dbReference type="EnsemblMetazoa" id="Aqu2.1.39938_001"/>
    </source>
</evidence>
<evidence type="ECO:0000256" key="1">
    <source>
        <dbReference type="ARBA" id="ARBA00001966"/>
    </source>
</evidence>
<dbReference type="FunFam" id="3.40.50.12160:FF:000003">
    <property type="entry name" value="CDK5 regulatory subunit-associated protein 1"/>
    <property type="match status" value="1"/>
</dbReference>
<evidence type="ECO:0008006" key="13">
    <source>
        <dbReference type="Google" id="ProtNLM"/>
    </source>
</evidence>
<dbReference type="PROSITE" id="PS51918">
    <property type="entry name" value="RADICAL_SAM"/>
    <property type="match status" value="1"/>
</dbReference>
<dbReference type="GO" id="GO:0035597">
    <property type="term" value="F:tRNA-2-methylthio-N(6)-dimethylallyladenosine(37) synthase activity"/>
    <property type="evidence" value="ECO:0007669"/>
    <property type="project" value="TreeGrafter"/>
</dbReference>
<dbReference type="InterPro" id="IPR006638">
    <property type="entry name" value="Elp3/MiaA/NifB-like_rSAM"/>
</dbReference>
<evidence type="ECO:0000256" key="2">
    <source>
        <dbReference type="ARBA" id="ARBA00009815"/>
    </source>
</evidence>
<dbReference type="Gene3D" id="3.40.50.12160">
    <property type="entry name" value="Methylthiotransferase, N-terminal domain"/>
    <property type="match status" value="1"/>
</dbReference>
<dbReference type="GO" id="GO:0005829">
    <property type="term" value="C:cytosol"/>
    <property type="evidence" value="ECO:0007669"/>
    <property type="project" value="TreeGrafter"/>
</dbReference>
<dbReference type="Proteomes" id="UP000007879">
    <property type="component" value="Unassembled WGS sequence"/>
</dbReference>
<protein>
    <recommendedName>
        <fullName evidence="13">TRAM domain-containing protein</fullName>
    </recommendedName>
</protein>
<dbReference type="PROSITE" id="PS01278">
    <property type="entry name" value="MTTASE_RADICAL"/>
    <property type="match status" value="1"/>
</dbReference>
<evidence type="ECO:0000256" key="3">
    <source>
        <dbReference type="ARBA" id="ARBA00022485"/>
    </source>
</evidence>
<keyword evidence="12" id="KW-1185">Reference proteome</keyword>
<evidence type="ECO:0000256" key="5">
    <source>
        <dbReference type="ARBA" id="ARBA00022723"/>
    </source>
</evidence>
<evidence type="ECO:0000256" key="6">
    <source>
        <dbReference type="ARBA" id="ARBA00023004"/>
    </source>
</evidence>
<dbReference type="SFLD" id="SFLDG01061">
    <property type="entry name" value="methylthiotransferase"/>
    <property type="match status" value="1"/>
</dbReference>
<evidence type="ECO:0000313" key="12">
    <source>
        <dbReference type="Proteomes" id="UP000007879"/>
    </source>
</evidence>
<dbReference type="NCBIfam" id="TIGR01574">
    <property type="entry name" value="miaB-methiolase"/>
    <property type="match status" value="1"/>
</dbReference>
<dbReference type="PROSITE" id="PS50926">
    <property type="entry name" value="TRAM"/>
    <property type="match status" value="1"/>
</dbReference>
<dbReference type="eggNOG" id="KOG2492">
    <property type="taxonomic scope" value="Eukaryota"/>
</dbReference>
<dbReference type="Gene3D" id="3.80.30.20">
    <property type="entry name" value="tm_1862 like domain"/>
    <property type="match status" value="1"/>
</dbReference>
<dbReference type="InterPro" id="IPR023404">
    <property type="entry name" value="rSAM_horseshoe"/>
</dbReference>
<evidence type="ECO:0000259" key="9">
    <source>
        <dbReference type="PROSITE" id="PS51449"/>
    </source>
</evidence>
<accession>A0A1X7VKF2</accession>
<keyword evidence="7" id="KW-0411">Iron-sulfur</keyword>
<proteinExistence type="inferred from homology"/>
<dbReference type="FunFam" id="3.80.30.20:FF:000003">
    <property type="entry name" value="CDK5 regulatory subunit-associated protein 1"/>
    <property type="match status" value="1"/>
</dbReference>
<organism evidence="11">
    <name type="scientific">Amphimedon queenslandica</name>
    <name type="common">Sponge</name>
    <dbReference type="NCBI Taxonomy" id="400682"/>
    <lineage>
        <taxon>Eukaryota</taxon>
        <taxon>Metazoa</taxon>
        <taxon>Porifera</taxon>
        <taxon>Demospongiae</taxon>
        <taxon>Heteroscleromorpha</taxon>
        <taxon>Haplosclerida</taxon>
        <taxon>Niphatidae</taxon>
        <taxon>Amphimedon</taxon>
    </lineage>
</organism>
<dbReference type="PANTHER" id="PTHR43020:SF2">
    <property type="entry name" value="MITOCHONDRIAL TRNA METHYLTHIOTRANSFERASE CDK5RAP1"/>
    <property type="match status" value="1"/>
</dbReference>
<dbReference type="InterPro" id="IPR006463">
    <property type="entry name" value="MiaB_methiolase"/>
</dbReference>
<dbReference type="GO" id="GO:0005739">
    <property type="term" value="C:mitochondrion"/>
    <property type="evidence" value="ECO:0007669"/>
    <property type="project" value="TreeGrafter"/>
</dbReference>
<name>A0A1X7VKF2_AMPQE</name>
<evidence type="ECO:0000259" key="10">
    <source>
        <dbReference type="PROSITE" id="PS51918"/>
    </source>
</evidence>
<dbReference type="Pfam" id="PF01938">
    <property type="entry name" value="TRAM"/>
    <property type="match status" value="1"/>
</dbReference>
<dbReference type="InterPro" id="IPR002792">
    <property type="entry name" value="TRAM_dom"/>
</dbReference>
<dbReference type="AlphaFoldDB" id="A0A1X7VKF2"/>
<dbReference type="STRING" id="400682.A0A1X7VKF2"/>
<dbReference type="PANTHER" id="PTHR43020">
    <property type="entry name" value="CDK5 REGULATORY SUBUNIT-ASSOCIATED PROTEIN 1"/>
    <property type="match status" value="1"/>
</dbReference>
<dbReference type="SFLD" id="SFLDF00273">
    <property type="entry name" value="(dimethylallyl)adenosine_tRNA"/>
    <property type="match status" value="1"/>
</dbReference>
<dbReference type="HAMAP" id="MF_01864">
    <property type="entry name" value="tRNA_metthiotr_MiaB"/>
    <property type="match status" value="1"/>
</dbReference>
<dbReference type="EnsemblMetazoa" id="XM_003384031.2">
    <property type="protein sequence ID" value="XP_003384079.1"/>
    <property type="gene ID" value="LOC100639473"/>
</dbReference>
<comment type="cofactor">
    <cofactor evidence="1">
        <name>[4Fe-4S] cluster</name>
        <dbReference type="ChEBI" id="CHEBI:49883"/>
    </cofactor>
</comment>
<dbReference type="SFLD" id="SFLDF00413">
    <property type="entry name" value="CDK5RAP1"/>
    <property type="match status" value="1"/>
</dbReference>